<organism evidence="2 3">
    <name type="scientific">Ectobacillus ponti</name>
    <dbReference type="NCBI Taxonomy" id="2961894"/>
    <lineage>
        <taxon>Bacteria</taxon>
        <taxon>Bacillati</taxon>
        <taxon>Bacillota</taxon>
        <taxon>Bacilli</taxon>
        <taxon>Bacillales</taxon>
        <taxon>Bacillaceae</taxon>
        <taxon>Ectobacillus</taxon>
    </lineage>
</organism>
<dbReference type="Gene3D" id="2.60.120.10">
    <property type="entry name" value="Jelly Rolls"/>
    <property type="match status" value="1"/>
</dbReference>
<accession>A0AA42BRG4</accession>
<dbReference type="RefSeq" id="WP_254756922.1">
    <property type="nucleotide sequence ID" value="NZ_JANCLT010000001.1"/>
</dbReference>
<dbReference type="InterPro" id="IPR014710">
    <property type="entry name" value="RmlC-like_jellyroll"/>
</dbReference>
<dbReference type="InterPro" id="IPR011051">
    <property type="entry name" value="RmlC_Cupin_sf"/>
</dbReference>
<protein>
    <submittedName>
        <fullName evidence="2">Cupin domain-containing protein</fullName>
    </submittedName>
</protein>
<evidence type="ECO:0000259" key="1">
    <source>
        <dbReference type="Pfam" id="PF07883"/>
    </source>
</evidence>
<dbReference type="Proteomes" id="UP001156102">
    <property type="component" value="Unassembled WGS sequence"/>
</dbReference>
<proteinExistence type="predicted"/>
<dbReference type="EMBL" id="JANCLT010000001">
    <property type="protein sequence ID" value="MCP8967363.1"/>
    <property type="molecule type" value="Genomic_DNA"/>
</dbReference>
<reference evidence="2" key="1">
    <citation type="submission" date="2022-07" db="EMBL/GenBank/DDBJ databases">
        <authorList>
            <person name="Li W.-J."/>
            <person name="Deng Q.-Q."/>
        </authorList>
    </citation>
    <scope>NUCLEOTIDE SEQUENCE</scope>
    <source>
        <strain evidence="2">SYSU M60031</strain>
    </source>
</reference>
<dbReference type="InterPro" id="IPR013096">
    <property type="entry name" value="Cupin_2"/>
</dbReference>
<sequence>MEQKQLTQFPLVDKVIKVPLFRTGQATAVLVRLDKDGVVAEHSHPGHDVFLHVTAGTVALTIDGSEHTAGPDQFLHLDGNERIRLENKEAERAAVYIVLCKQK</sequence>
<keyword evidence="3" id="KW-1185">Reference proteome</keyword>
<evidence type="ECO:0000313" key="3">
    <source>
        <dbReference type="Proteomes" id="UP001156102"/>
    </source>
</evidence>
<feature type="domain" description="Cupin type-2" evidence="1">
    <location>
        <begin position="30"/>
        <end position="97"/>
    </location>
</feature>
<evidence type="ECO:0000313" key="2">
    <source>
        <dbReference type="EMBL" id="MCP8967363.1"/>
    </source>
</evidence>
<comment type="caution">
    <text evidence="2">The sequence shown here is derived from an EMBL/GenBank/DDBJ whole genome shotgun (WGS) entry which is preliminary data.</text>
</comment>
<name>A0AA42BRG4_9BACI</name>
<dbReference type="Pfam" id="PF07883">
    <property type="entry name" value="Cupin_2"/>
    <property type="match status" value="1"/>
</dbReference>
<gene>
    <name evidence="2" type="ORF">NK662_02270</name>
</gene>
<dbReference type="AlphaFoldDB" id="A0AA42BRG4"/>
<dbReference type="SUPFAM" id="SSF51182">
    <property type="entry name" value="RmlC-like cupins"/>
    <property type="match status" value="1"/>
</dbReference>